<dbReference type="NCBIfam" id="TIGR04387">
    <property type="entry name" value="capsid_maj_N4"/>
    <property type="match status" value="1"/>
</dbReference>
<dbReference type="Pfam" id="PF13252">
    <property type="entry name" value="Phage_capsid_3"/>
    <property type="match status" value="1"/>
</dbReference>
<proteinExistence type="predicted"/>
<protein>
    <recommendedName>
        <fullName evidence="2">Major capsid protein</fullName>
    </recommendedName>
</protein>
<sequence length="367" mass="39694">MSSTIIAFGDVKSQKKWAANLAVDTRKKSYFENRFIGTDDNNIIQRKTELESDSGDTISFDLCVQMRAKPTYGDARLEGKVESLKYYTDQVIIDQVRHGASAGGKMTRKRTSHDLRTTAKNRLGDYFARLVDELFIMYLSGSRGINEDFIEDIGYTGFANNAFTSPDAAHQLYGGSATSKATLAAGDKMSVTVVEKAANKAIMMQAKSPQTANMVPVSTGSNEAYVLLMSPFQEYDLRVNAGSGQWLDIQKAAAAAEGSKTNNIFSGGLGMLNNVVLHSHRNVIRFNDYGAGANVAAARALFMGRQAAVVAYGTAGGLRYTWEEKMDDFGNEPVVASGFIGGIKKTVFNGKDFGVLSIDTAAADPNP</sequence>
<evidence type="ECO:0000313" key="1">
    <source>
        <dbReference type="EMBL" id="CAB4134900.1"/>
    </source>
</evidence>
<name>A0A6J5LP77_9CAUD</name>
<dbReference type="InterPro" id="IPR025267">
    <property type="entry name" value="ORF017-like"/>
</dbReference>
<organism evidence="1">
    <name type="scientific">uncultured Caudovirales phage</name>
    <dbReference type="NCBI Taxonomy" id="2100421"/>
    <lineage>
        <taxon>Viruses</taxon>
        <taxon>Duplodnaviria</taxon>
        <taxon>Heunggongvirae</taxon>
        <taxon>Uroviricota</taxon>
        <taxon>Caudoviricetes</taxon>
        <taxon>Peduoviridae</taxon>
        <taxon>Maltschvirus</taxon>
        <taxon>Maltschvirus maltsch</taxon>
    </lineage>
</organism>
<dbReference type="EMBL" id="LR796290">
    <property type="protein sequence ID" value="CAB4134900.1"/>
    <property type="molecule type" value="Genomic_DNA"/>
</dbReference>
<accession>A0A6J5LP77</accession>
<reference evidence="1" key="1">
    <citation type="submission" date="2020-04" db="EMBL/GenBank/DDBJ databases">
        <authorList>
            <person name="Chiriac C."/>
            <person name="Salcher M."/>
            <person name="Ghai R."/>
            <person name="Kavagutti S V."/>
        </authorList>
    </citation>
    <scope>NUCLEOTIDE SEQUENCE</scope>
</reference>
<gene>
    <name evidence="1" type="ORF">UFOVP275_31</name>
</gene>
<evidence type="ECO:0008006" key="2">
    <source>
        <dbReference type="Google" id="ProtNLM"/>
    </source>
</evidence>